<dbReference type="GO" id="GO:0005737">
    <property type="term" value="C:cytoplasm"/>
    <property type="evidence" value="ECO:0007669"/>
    <property type="project" value="UniProtKB-SubCell"/>
</dbReference>
<keyword evidence="8" id="KW-0004">4Fe-4S</keyword>
<name>A0A1G7T9N2_9ACTN</name>
<keyword evidence="14" id="KW-1133">Transmembrane helix</keyword>
<evidence type="ECO:0000256" key="13">
    <source>
        <dbReference type="ARBA" id="ARBA00022777"/>
    </source>
</evidence>
<dbReference type="GO" id="GO:0046872">
    <property type="term" value="F:metal ion binding"/>
    <property type="evidence" value="ECO:0007669"/>
    <property type="project" value="UniProtKB-KW"/>
</dbReference>
<dbReference type="CDD" id="cd16917">
    <property type="entry name" value="HATPase_UhpB-NarQ-NarX-like"/>
    <property type="match status" value="1"/>
</dbReference>
<dbReference type="InterPro" id="IPR011712">
    <property type="entry name" value="Sig_transdc_His_kin_sub3_dim/P"/>
</dbReference>
<evidence type="ECO:0000313" key="22">
    <source>
        <dbReference type="EMBL" id="SDG31310.1"/>
    </source>
</evidence>
<dbReference type="InterPro" id="IPR005467">
    <property type="entry name" value="His_kinase_dom"/>
</dbReference>
<dbReference type="AlphaFoldDB" id="A0A1G7T9N2"/>
<evidence type="ECO:0000256" key="7">
    <source>
        <dbReference type="ARBA" id="ARBA00022475"/>
    </source>
</evidence>
<keyword evidence="7" id="KW-1003">Cell membrane</keyword>
<evidence type="ECO:0000256" key="16">
    <source>
        <dbReference type="ARBA" id="ARBA00023012"/>
    </source>
</evidence>
<dbReference type="Pfam" id="PF07730">
    <property type="entry name" value="HisKA_3"/>
    <property type="match status" value="1"/>
</dbReference>
<keyword evidence="23" id="KW-1185">Reference proteome</keyword>
<dbReference type="InterPro" id="IPR003594">
    <property type="entry name" value="HATPase_dom"/>
</dbReference>
<dbReference type="GO" id="GO:0005886">
    <property type="term" value="C:plasma membrane"/>
    <property type="evidence" value="ECO:0007669"/>
    <property type="project" value="UniProtKB-SubCell"/>
</dbReference>
<keyword evidence="10" id="KW-0808">Transferase</keyword>
<evidence type="ECO:0000256" key="3">
    <source>
        <dbReference type="ARBA" id="ARBA00004496"/>
    </source>
</evidence>
<evidence type="ECO:0000256" key="2">
    <source>
        <dbReference type="ARBA" id="ARBA00001966"/>
    </source>
</evidence>
<dbReference type="Gene3D" id="1.20.5.1930">
    <property type="match status" value="1"/>
</dbReference>
<dbReference type="PANTHER" id="PTHR24421:SF37">
    <property type="entry name" value="SENSOR HISTIDINE KINASE NARS"/>
    <property type="match status" value="1"/>
</dbReference>
<proteinExistence type="predicted"/>
<dbReference type="Pfam" id="PF02518">
    <property type="entry name" value="HATPase_c"/>
    <property type="match status" value="1"/>
</dbReference>
<dbReference type="InterPro" id="IPR004358">
    <property type="entry name" value="Sig_transdc_His_kin-like_C"/>
</dbReference>
<evidence type="ECO:0000256" key="19">
    <source>
        <dbReference type="ARBA" id="ARBA00024827"/>
    </source>
</evidence>
<keyword evidence="13 22" id="KW-0418">Kinase</keyword>
<dbReference type="InterPro" id="IPR050482">
    <property type="entry name" value="Sensor_HK_TwoCompSys"/>
</dbReference>
<dbReference type="Proteomes" id="UP000198863">
    <property type="component" value="Unassembled WGS sequence"/>
</dbReference>
<dbReference type="PANTHER" id="PTHR24421">
    <property type="entry name" value="NITRATE/NITRITE SENSOR PROTEIN NARX-RELATED"/>
    <property type="match status" value="1"/>
</dbReference>
<evidence type="ECO:0000256" key="10">
    <source>
        <dbReference type="ARBA" id="ARBA00022679"/>
    </source>
</evidence>
<evidence type="ECO:0000256" key="9">
    <source>
        <dbReference type="ARBA" id="ARBA00022490"/>
    </source>
</evidence>
<keyword evidence="17" id="KW-0411">Iron-sulfur</keyword>
<dbReference type="Gene3D" id="3.30.565.10">
    <property type="entry name" value="Histidine kinase-like ATPase, C-terminal domain"/>
    <property type="match status" value="1"/>
</dbReference>
<evidence type="ECO:0000256" key="14">
    <source>
        <dbReference type="ARBA" id="ARBA00022989"/>
    </source>
</evidence>
<dbReference type="GO" id="GO:0051539">
    <property type="term" value="F:4 iron, 4 sulfur cluster binding"/>
    <property type="evidence" value="ECO:0007669"/>
    <property type="project" value="UniProtKB-KW"/>
</dbReference>
<evidence type="ECO:0000256" key="17">
    <source>
        <dbReference type="ARBA" id="ARBA00023014"/>
    </source>
</evidence>
<evidence type="ECO:0000256" key="1">
    <source>
        <dbReference type="ARBA" id="ARBA00000085"/>
    </source>
</evidence>
<comment type="subcellular location">
    <subcellularLocation>
        <location evidence="4">Cell membrane</location>
        <topology evidence="4">Multi-pass membrane protein</topology>
    </subcellularLocation>
    <subcellularLocation>
        <location evidence="3">Cytoplasm</location>
    </subcellularLocation>
</comment>
<protein>
    <recommendedName>
        <fullName evidence="6">Oxygen sensor histidine kinase NreB</fullName>
        <ecNumber evidence="5">2.7.13.3</ecNumber>
    </recommendedName>
    <alternativeName>
        <fullName evidence="20">Nitrogen regulation protein B</fullName>
    </alternativeName>
</protein>
<keyword evidence="12" id="KW-0479">Metal-binding</keyword>
<evidence type="ECO:0000259" key="21">
    <source>
        <dbReference type="PROSITE" id="PS50109"/>
    </source>
</evidence>
<keyword evidence="15" id="KW-0408">Iron</keyword>
<reference evidence="23" key="1">
    <citation type="submission" date="2016-10" db="EMBL/GenBank/DDBJ databases">
        <authorList>
            <person name="Varghese N."/>
            <person name="Submissions S."/>
        </authorList>
    </citation>
    <scope>NUCLEOTIDE SEQUENCE [LARGE SCALE GENOMIC DNA]</scope>
    <source>
        <strain evidence="23">DSM 44526</strain>
    </source>
</reference>
<comment type="function">
    <text evidence="19">Member of the two-component regulatory system NreB/NreC involved in the control of dissimilatory nitrate/nitrite reduction in response to oxygen. NreB functions as a direct oxygen sensor histidine kinase which is autophosphorylated, in the absence of oxygen, probably at the conserved histidine residue, and transfers its phosphate group probably to a conserved aspartate residue of NreC. NreB/NreC activates the expression of the nitrate (narGHJI) and nitrite (nir) reductase operons, as well as the putative nitrate transporter gene narT.</text>
</comment>
<dbReference type="EMBL" id="FNCF01000003">
    <property type="protein sequence ID" value="SDG31310.1"/>
    <property type="molecule type" value="Genomic_DNA"/>
</dbReference>
<dbReference type="OrthoDB" id="9764154at2"/>
<dbReference type="SUPFAM" id="SSF55874">
    <property type="entry name" value="ATPase domain of HSP90 chaperone/DNA topoisomerase II/histidine kinase"/>
    <property type="match status" value="1"/>
</dbReference>
<evidence type="ECO:0000256" key="4">
    <source>
        <dbReference type="ARBA" id="ARBA00004651"/>
    </source>
</evidence>
<dbReference type="PRINTS" id="PR00344">
    <property type="entry name" value="BCTRLSENSOR"/>
</dbReference>
<evidence type="ECO:0000256" key="8">
    <source>
        <dbReference type="ARBA" id="ARBA00022485"/>
    </source>
</evidence>
<dbReference type="RefSeq" id="WP_091062612.1">
    <property type="nucleotide sequence ID" value="NZ_FNCF01000003.1"/>
</dbReference>
<keyword evidence="18" id="KW-0472">Membrane</keyword>
<organism evidence="22 23">
    <name type="scientific">Klenkia brasiliensis</name>
    <dbReference type="NCBI Taxonomy" id="333142"/>
    <lineage>
        <taxon>Bacteria</taxon>
        <taxon>Bacillati</taxon>
        <taxon>Actinomycetota</taxon>
        <taxon>Actinomycetes</taxon>
        <taxon>Geodermatophilales</taxon>
        <taxon>Geodermatophilaceae</taxon>
        <taxon>Klenkia</taxon>
    </lineage>
</organism>
<keyword evidence="16" id="KW-0902">Two-component regulatory system</keyword>
<dbReference type="EC" id="2.7.13.3" evidence="5"/>
<keyword evidence="9" id="KW-0963">Cytoplasm</keyword>
<comment type="catalytic activity">
    <reaction evidence="1">
        <text>ATP + protein L-histidine = ADP + protein N-phospho-L-histidine.</text>
        <dbReference type="EC" id="2.7.13.3"/>
    </reaction>
</comment>
<evidence type="ECO:0000256" key="5">
    <source>
        <dbReference type="ARBA" id="ARBA00012438"/>
    </source>
</evidence>
<evidence type="ECO:0000256" key="20">
    <source>
        <dbReference type="ARBA" id="ARBA00030800"/>
    </source>
</evidence>
<dbReference type="GO" id="GO:0000155">
    <property type="term" value="F:phosphorelay sensor kinase activity"/>
    <property type="evidence" value="ECO:0007669"/>
    <property type="project" value="InterPro"/>
</dbReference>
<keyword evidence="11" id="KW-0812">Transmembrane</keyword>
<sequence length="430" mass="45007">MGTAWPASSPRRALTAFVALGLGVLVVVATVAVVLSEVIARRSALDEAAGTTDRFSRLTVAPLLEGALAGVAADRENLDRLVDIRLRDGTLVSVVVWDADGTVLYSTDQSLVGTRPPTGEEFARALAGTTVADVDEDPETGQHGAGGAPLVEVYTPLALAGEDLVLEAYYSYGGVEAQTSLLRQQIVLVAVGGMVLLQLVQIPVAVSMARRIRREEHARGELADRVLAESDRERRNIAADLHDGPVQELAGVAYTLSALRMTGGDLRPEVLDRLGTSVGDTLAELRRLMVEAHPPDADVEGLRHAVEALATDPAAPGTAVAVDVGDLPELPPATAAVLLRAARELVGNALRHAGADRVEVRVRAVGDEVHLTVQDDGVGLPASGVDRRAEGHLGLRLVVERARDAGGWTELGERPGGGTRVVVALPLTAG</sequence>
<accession>A0A1G7T9N2</accession>
<feature type="domain" description="Histidine kinase" evidence="21">
    <location>
        <begin position="338"/>
        <end position="429"/>
    </location>
</feature>
<evidence type="ECO:0000256" key="18">
    <source>
        <dbReference type="ARBA" id="ARBA00023136"/>
    </source>
</evidence>
<gene>
    <name evidence="22" type="ORF">SAMN05660324_2347</name>
</gene>
<comment type="cofactor">
    <cofactor evidence="2">
        <name>[4Fe-4S] cluster</name>
        <dbReference type="ChEBI" id="CHEBI:49883"/>
    </cofactor>
</comment>
<evidence type="ECO:0000313" key="23">
    <source>
        <dbReference type="Proteomes" id="UP000198863"/>
    </source>
</evidence>
<dbReference type="PROSITE" id="PS50109">
    <property type="entry name" value="HIS_KIN"/>
    <property type="match status" value="1"/>
</dbReference>
<dbReference type="SMART" id="SM00387">
    <property type="entry name" value="HATPase_c"/>
    <property type="match status" value="1"/>
</dbReference>
<evidence type="ECO:0000256" key="6">
    <source>
        <dbReference type="ARBA" id="ARBA00017322"/>
    </source>
</evidence>
<evidence type="ECO:0000256" key="15">
    <source>
        <dbReference type="ARBA" id="ARBA00023004"/>
    </source>
</evidence>
<dbReference type="InterPro" id="IPR036890">
    <property type="entry name" value="HATPase_C_sf"/>
</dbReference>
<dbReference type="GO" id="GO:0046983">
    <property type="term" value="F:protein dimerization activity"/>
    <property type="evidence" value="ECO:0007669"/>
    <property type="project" value="InterPro"/>
</dbReference>
<evidence type="ECO:0000256" key="12">
    <source>
        <dbReference type="ARBA" id="ARBA00022723"/>
    </source>
</evidence>
<evidence type="ECO:0000256" key="11">
    <source>
        <dbReference type="ARBA" id="ARBA00022692"/>
    </source>
</evidence>